<accession>A0A7R9EL42</accession>
<gene>
    <name evidence="1" type="ORF">TMSB3V08_LOCUS12664</name>
</gene>
<organism evidence="1">
    <name type="scientific">Timema monikensis</name>
    <dbReference type="NCBI Taxonomy" id="170555"/>
    <lineage>
        <taxon>Eukaryota</taxon>
        <taxon>Metazoa</taxon>
        <taxon>Ecdysozoa</taxon>
        <taxon>Arthropoda</taxon>
        <taxon>Hexapoda</taxon>
        <taxon>Insecta</taxon>
        <taxon>Pterygota</taxon>
        <taxon>Neoptera</taxon>
        <taxon>Polyneoptera</taxon>
        <taxon>Phasmatodea</taxon>
        <taxon>Timematodea</taxon>
        <taxon>Timematoidea</taxon>
        <taxon>Timematidae</taxon>
        <taxon>Timema</taxon>
    </lineage>
</organism>
<proteinExistence type="predicted"/>
<dbReference type="EMBL" id="OB806876">
    <property type="protein sequence ID" value="CAD7436018.1"/>
    <property type="molecule type" value="Genomic_DNA"/>
</dbReference>
<dbReference type="AlphaFoldDB" id="A0A7R9EL42"/>
<evidence type="ECO:0000313" key="1">
    <source>
        <dbReference type="EMBL" id="CAD7436018.1"/>
    </source>
</evidence>
<protein>
    <submittedName>
        <fullName evidence="1">Uncharacterized protein</fullName>
    </submittedName>
</protein>
<name>A0A7R9EL42_9NEOP</name>
<reference evidence="1" key="1">
    <citation type="submission" date="2020-11" db="EMBL/GenBank/DDBJ databases">
        <authorList>
            <person name="Tran Van P."/>
        </authorList>
    </citation>
    <scope>NUCLEOTIDE SEQUENCE</scope>
</reference>
<sequence>MLRIIVSDDDTERHRALRAEVIEDYAGVNVPLFNREELQDAVRSCRNNKSTVLDLLTAKIVKKFWSCISEYLLAIASQMMLEGRFVTHDGLLLVRGNTRIKLEAKAESTMKTVIAWRAEAQLTFSREKTKMTLFKKKYSAMRHPTVRMGGAPIGYNVSGRGEGCIREAHPCLEDFLGIALLNSMEDVQIHGGVGADLRMRGVLPIELLVRERVGRYWAKKNGLDLDEERRNGWRDSIAAWQVRWDGSTKGR</sequence>